<feature type="chain" id="PRO_5034998738" evidence="3">
    <location>
        <begin position="32"/>
        <end position="263"/>
    </location>
</feature>
<dbReference type="GO" id="GO:0005975">
    <property type="term" value="P:carbohydrate metabolic process"/>
    <property type="evidence" value="ECO:0007669"/>
    <property type="project" value="InterPro"/>
</dbReference>
<accession>A0A8I1IP74</accession>
<dbReference type="Gene3D" id="3.20.20.370">
    <property type="entry name" value="Glycoside hydrolase/deacetylase"/>
    <property type="match status" value="1"/>
</dbReference>
<dbReference type="InterPro" id="IPR002509">
    <property type="entry name" value="NODB_dom"/>
</dbReference>
<evidence type="ECO:0000256" key="3">
    <source>
        <dbReference type="SAM" id="SignalP"/>
    </source>
</evidence>
<organism evidence="5 6">
    <name type="scientific">Paenibacillus polymyxa</name>
    <name type="common">Bacillus polymyxa</name>
    <dbReference type="NCBI Taxonomy" id="1406"/>
    <lineage>
        <taxon>Bacteria</taxon>
        <taxon>Bacillati</taxon>
        <taxon>Bacillota</taxon>
        <taxon>Bacilli</taxon>
        <taxon>Bacillales</taxon>
        <taxon>Paenibacillaceae</taxon>
        <taxon>Paenibacillus</taxon>
    </lineage>
</organism>
<dbReference type="Pfam" id="PF01522">
    <property type="entry name" value="Polysacc_deac_1"/>
    <property type="match status" value="1"/>
</dbReference>
<dbReference type="GO" id="GO:0046872">
    <property type="term" value="F:metal ion binding"/>
    <property type="evidence" value="ECO:0007669"/>
    <property type="project" value="UniProtKB-KW"/>
</dbReference>
<dbReference type="InterPro" id="IPR011330">
    <property type="entry name" value="Glyco_hydro/deAcase_b/a-brl"/>
</dbReference>
<feature type="signal peptide" evidence="3">
    <location>
        <begin position="1"/>
        <end position="31"/>
    </location>
</feature>
<evidence type="ECO:0000256" key="1">
    <source>
        <dbReference type="ARBA" id="ARBA00022723"/>
    </source>
</evidence>
<dbReference type="GO" id="GO:0016810">
    <property type="term" value="F:hydrolase activity, acting on carbon-nitrogen (but not peptide) bonds"/>
    <property type="evidence" value="ECO:0007669"/>
    <property type="project" value="InterPro"/>
</dbReference>
<evidence type="ECO:0000256" key="2">
    <source>
        <dbReference type="ARBA" id="ARBA00022801"/>
    </source>
</evidence>
<protein>
    <submittedName>
        <fullName evidence="5">Polysaccharide deacetylase family protein</fullName>
    </submittedName>
</protein>
<keyword evidence="1" id="KW-0479">Metal-binding</keyword>
<dbReference type="PANTHER" id="PTHR10587:SF133">
    <property type="entry name" value="CHITIN DEACETYLASE 1-RELATED"/>
    <property type="match status" value="1"/>
</dbReference>
<dbReference type="PROSITE" id="PS51677">
    <property type="entry name" value="NODB"/>
    <property type="match status" value="1"/>
</dbReference>
<sequence>MKYNRLLSASIAVSLFCASLCPTTYTNTAQAASYTSPTPTKGRAYYEERGDIVWEVPTHRKLIALTFDDGPDGRNTPAILDLLKEYDAKATFFVVGSRVEKLPQLVKREREEGHEVGNHTFLHSSFQYISRNKALSELDQAQASIIQATGAGTHLFRPPGGSYTDSLVKLSKEKGLKIILWSWHQDTLDWRKPGVHRIANKVLRNVRNGDIVLMHDYVHQSTQTVEALKIILPELKKRGYTFVTVSELLSNREKPDGLIEVNK</sequence>
<name>A0A8I1IP74_PAEPO</name>
<dbReference type="RefSeq" id="WP_165144877.1">
    <property type="nucleotide sequence ID" value="NZ_JAEHFQ010000001.1"/>
</dbReference>
<proteinExistence type="predicted"/>
<evidence type="ECO:0000259" key="4">
    <source>
        <dbReference type="PROSITE" id="PS51677"/>
    </source>
</evidence>
<dbReference type="SUPFAM" id="SSF88713">
    <property type="entry name" value="Glycoside hydrolase/deacetylase"/>
    <property type="match status" value="1"/>
</dbReference>
<dbReference type="GO" id="GO:0016020">
    <property type="term" value="C:membrane"/>
    <property type="evidence" value="ECO:0007669"/>
    <property type="project" value="TreeGrafter"/>
</dbReference>
<dbReference type="EMBL" id="JAEHFQ010000001">
    <property type="protein sequence ID" value="MBM0631963.1"/>
    <property type="molecule type" value="Genomic_DNA"/>
</dbReference>
<dbReference type="AlphaFoldDB" id="A0A8I1IP74"/>
<reference evidence="5" key="1">
    <citation type="submission" date="2020-12" db="EMBL/GenBank/DDBJ databases">
        <title>Paenibacillus polymyxa LMG 27872: a double-edged sword.</title>
        <authorList>
            <person name="Langendries S."/>
            <person name="Garcia Mendez S."/>
            <person name="Beirinckx S."/>
            <person name="Viaene T."/>
            <person name="Baeyen S."/>
            <person name="Goeminne G."/>
            <person name="Willems A."/>
            <person name="Debode J."/>
            <person name="Goormachtig S."/>
        </authorList>
    </citation>
    <scope>NUCLEOTIDE SEQUENCE</scope>
    <source>
        <strain evidence="5">LMG 27872</strain>
    </source>
</reference>
<dbReference type="PANTHER" id="PTHR10587">
    <property type="entry name" value="GLYCOSYL TRANSFERASE-RELATED"/>
    <property type="match status" value="1"/>
</dbReference>
<dbReference type="Proteomes" id="UP000650605">
    <property type="component" value="Unassembled WGS sequence"/>
</dbReference>
<gene>
    <name evidence="5" type="ORF">JDW19_02320</name>
</gene>
<comment type="caution">
    <text evidence="5">The sequence shown here is derived from an EMBL/GenBank/DDBJ whole genome shotgun (WGS) entry which is preliminary data.</text>
</comment>
<feature type="domain" description="NodB homology" evidence="4">
    <location>
        <begin position="61"/>
        <end position="243"/>
    </location>
</feature>
<dbReference type="InterPro" id="IPR050248">
    <property type="entry name" value="Polysacc_deacetylase_ArnD"/>
</dbReference>
<evidence type="ECO:0000313" key="5">
    <source>
        <dbReference type="EMBL" id="MBM0631963.1"/>
    </source>
</evidence>
<keyword evidence="3" id="KW-0732">Signal</keyword>
<keyword evidence="2" id="KW-0378">Hydrolase</keyword>
<evidence type="ECO:0000313" key="6">
    <source>
        <dbReference type="Proteomes" id="UP000650605"/>
    </source>
</evidence>